<accession>A0ABT8SBB8</accession>
<gene>
    <name evidence="2" type="ORF">Q2T77_28405</name>
</gene>
<feature type="transmembrane region" description="Helical" evidence="1">
    <location>
        <begin position="73"/>
        <end position="93"/>
    </location>
</feature>
<name>A0ABT8SBB8_9BURK</name>
<evidence type="ECO:0000256" key="1">
    <source>
        <dbReference type="SAM" id="Phobius"/>
    </source>
</evidence>
<dbReference type="RefSeq" id="WP_301814190.1">
    <property type="nucleotide sequence ID" value="NZ_JAUJZH010000026.1"/>
</dbReference>
<dbReference type="PANTHER" id="PTHR34980">
    <property type="entry name" value="INNER MEMBRANE PROTEIN-RELATED-RELATED"/>
    <property type="match status" value="1"/>
</dbReference>
<dbReference type="EMBL" id="JAUKVY010000026">
    <property type="protein sequence ID" value="MDO1536216.1"/>
    <property type="molecule type" value="Genomic_DNA"/>
</dbReference>
<dbReference type="Pfam" id="PF05656">
    <property type="entry name" value="DUF805"/>
    <property type="match status" value="1"/>
</dbReference>
<organism evidence="2 3">
    <name type="scientific">Variovorax ginsengisoli</name>
    <dbReference type="NCBI Taxonomy" id="363844"/>
    <lineage>
        <taxon>Bacteria</taxon>
        <taxon>Pseudomonadati</taxon>
        <taxon>Pseudomonadota</taxon>
        <taxon>Betaproteobacteria</taxon>
        <taxon>Burkholderiales</taxon>
        <taxon>Comamonadaceae</taxon>
        <taxon>Variovorax</taxon>
    </lineage>
</organism>
<keyword evidence="1" id="KW-0472">Membrane</keyword>
<keyword evidence="1" id="KW-1133">Transmembrane helix</keyword>
<dbReference type="InterPro" id="IPR008523">
    <property type="entry name" value="DUF805"/>
</dbReference>
<proteinExistence type="predicted"/>
<feature type="transmembrane region" description="Helical" evidence="1">
    <location>
        <begin position="43"/>
        <end position="61"/>
    </location>
</feature>
<keyword evidence="3" id="KW-1185">Reference proteome</keyword>
<evidence type="ECO:0000313" key="2">
    <source>
        <dbReference type="EMBL" id="MDO1536216.1"/>
    </source>
</evidence>
<comment type="caution">
    <text evidence="2">The sequence shown here is derived from an EMBL/GenBank/DDBJ whole genome shotgun (WGS) entry which is preliminary data.</text>
</comment>
<evidence type="ECO:0000313" key="3">
    <source>
        <dbReference type="Proteomes" id="UP001169027"/>
    </source>
</evidence>
<dbReference type="PANTHER" id="PTHR34980:SF2">
    <property type="entry name" value="INNER MEMBRANE PROTEIN YHAH-RELATED"/>
    <property type="match status" value="1"/>
</dbReference>
<reference evidence="2" key="1">
    <citation type="submission" date="2023-06" db="EMBL/GenBank/DDBJ databases">
        <authorList>
            <person name="Jiang Y."/>
            <person name="Liu Q."/>
        </authorList>
    </citation>
    <scope>NUCLEOTIDE SEQUENCE</scope>
    <source>
        <strain evidence="2">CGMCC 1.12090</strain>
    </source>
</reference>
<protein>
    <submittedName>
        <fullName evidence="2">DUF805 domain-containing protein</fullName>
    </submittedName>
</protein>
<keyword evidence="1" id="KW-0812">Transmembrane</keyword>
<feature type="transmembrane region" description="Helical" evidence="1">
    <location>
        <begin position="18"/>
        <end position="36"/>
    </location>
</feature>
<dbReference type="Proteomes" id="UP001169027">
    <property type="component" value="Unassembled WGS sequence"/>
</dbReference>
<sequence>MSWIQEFSLQGRLSRTGFWLRMGVVVPVALWLCTAVQQRLGAPFDLIPVLVLVGHLVSVWGRRLHDRGRSAGWLLLAAVPVAGAIALLIECGFRGPAANAERYGAPAGVRSDYLRVTNPATDSALP</sequence>